<evidence type="ECO:0000313" key="3">
    <source>
        <dbReference type="EMBL" id="GEU40076.1"/>
    </source>
</evidence>
<keyword evidence="3" id="KW-0548">Nucleotidyltransferase</keyword>
<evidence type="ECO:0000256" key="1">
    <source>
        <dbReference type="SAM" id="MobiDB-lite"/>
    </source>
</evidence>
<accession>A0A6L2JSS8</accession>
<dbReference type="FunFam" id="3.30.70.270:FF:000020">
    <property type="entry name" value="Transposon Tf2-6 polyprotein-like Protein"/>
    <property type="match status" value="1"/>
</dbReference>
<feature type="domain" description="Reverse transcriptase/retrotransposon-derived protein RNase H-like" evidence="2">
    <location>
        <begin position="553"/>
        <end position="595"/>
    </location>
</feature>
<dbReference type="Gene3D" id="3.30.70.270">
    <property type="match status" value="2"/>
</dbReference>
<organism evidence="3">
    <name type="scientific">Tanacetum cinerariifolium</name>
    <name type="common">Dalmatian daisy</name>
    <name type="synonym">Chrysanthemum cinerariifolium</name>
    <dbReference type="NCBI Taxonomy" id="118510"/>
    <lineage>
        <taxon>Eukaryota</taxon>
        <taxon>Viridiplantae</taxon>
        <taxon>Streptophyta</taxon>
        <taxon>Embryophyta</taxon>
        <taxon>Tracheophyta</taxon>
        <taxon>Spermatophyta</taxon>
        <taxon>Magnoliopsida</taxon>
        <taxon>eudicotyledons</taxon>
        <taxon>Gunneridae</taxon>
        <taxon>Pentapetalae</taxon>
        <taxon>asterids</taxon>
        <taxon>campanulids</taxon>
        <taxon>Asterales</taxon>
        <taxon>Asteraceae</taxon>
        <taxon>Asteroideae</taxon>
        <taxon>Anthemideae</taxon>
        <taxon>Anthemidinae</taxon>
        <taxon>Tanacetum</taxon>
    </lineage>
</organism>
<reference evidence="3" key="1">
    <citation type="journal article" date="2019" name="Sci. Rep.">
        <title>Draft genome of Tanacetum cinerariifolium, the natural source of mosquito coil.</title>
        <authorList>
            <person name="Yamashiro T."/>
            <person name="Shiraishi A."/>
            <person name="Satake H."/>
            <person name="Nakayama K."/>
        </authorList>
    </citation>
    <scope>NUCLEOTIDE SEQUENCE</scope>
</reference>
<dbReference type="InterPro" id="IPR051320">
    <property type="entry name" value="Viral_Replic_Matur_Polypro"/>
</dbReference>
<dbReference type="EMBL" id="BKCJ010001256">
    <property type="protein sequence ID" value="GEU40076.1"/>
    <property type="molecule type" value="Genomic_DNA"/>
</dbReference>
<sequence length="678" mass="78742">MVTKFRNEITKFRQDPNESLFEAWERYKFSIDRCPNHNMLLVTQIDTFYNGLTLSHRDTINVAARGTFMQKTTEECYDLIENMTAHHNRWDTSVTRDETSRTISSITTTEIPILLPSAQLQWLHSRGRLCSYGDVAYDGPTIPPTPSPLSKEVERETEATKDKVQTSSSKSTAHFQPSVVQVPILEPEVTLKPNPKPSYPYPSRLNNQKLREKANNQMLKFLQIFQRLHFDISFANALFHMPKFASTFKSLLIDYDVDPWIPLILRRPFLRTARALINVHGEELTLRVNDQAITFKVRHTSRYSHNDYYDTEGDILYLEKLLNEDPSLNLPPMKYEDLKQVDATMTKPSIEEPPKLELKDLPSHLEYVFLEGTNKLPVIISKELKDEEKVALLKILIEDDFKLAVQHQRRVNPKIHEVIKKCMMAIFHDMIEETMEVFMDDFSVFGDSFSSCLSHLDKMIKRCEDTNLVLNWEKFHFMVKEGIVLVHKISQSGIEVDRAKVDAIAKLPHPTFIKGVRRFLGHAGFYRRFIQDFSKIAWPMTHLLEKETPFIFSKECIEAFNILMKKLTEAPILVAPDWDLSFEIMCDASDYAVGAENLAADHLSRLEDLHEDDLEEKEINETFPLETLGMISFHCNSSTSWFADIANYHARNFVVKGMSSQQKKKFFKDVKHYFWDNP</sequence>
<dbReference type="Pfam" id="PF17919">
    <property type="entry name" value="RT_RNaseH_2"/>
    <property type="match status" value="1"/>
</dbReference>
<dbReference type="AlphaFoldDB" id="A0A6L2JSS8"/>
<dbReference type="PANTHER" id="PTHR33064:SF39">
    <property type="match status" value="1"/>
</dbReference>
<dbReference type="SUPFAM" id="SSF56672">
    <property type="entry name" value="DNA/RNA polymerases"/>
    <property type="match status" value="1"/>
</dbReference>
<dbReference type="GO" id="GO:0003964">
    <property type="term" value="F:RNA-directed DNA polymerase activity"/>
    <property type="evidence" value="ECO:0007669"/>
    <property type="project" value="UniProtKB-KW"/>
</dbReference>
<evidence type="ECO:0000259" key="2">
    <source>
        <dbReference type="Pfam" id="PF17919"/>
    </source>
</evidence>
<feature type="region of interest" description="Disordered" evidence="1">
    <location>
        <begin position="141"/>
        <end position="174"/>
    </location>
</feature>
<keyword evidence="3" id="KW-0695">RNA-directed DNA polymerase</keyword>
<dbReference type="InterPro" id="IPR041577">
    <property type="entry name" value="RT_RNaseH_2"/>
</dbReference>
<keyword evidence="3" id="KW-0808">Transferase</keyword>
<feature type="compositionally biased region" description="Polar residues" evidence="1">
    <location>
        <begin position="165"/>
        <end position="174"/>
    </location>
</feature>
<proteinExistence type="predicted"/>
<dbReference type="PANTHER" id="PTHR33064">
    <property type="entry name" value="POL PROTEIN"/>
    <property type="match status" value="1"/>
</dbReference>
<dbReference type="InterPro" id="IPR043128">
    <property type="entry name" value="Rev_trsase/Diguanyl_cyclase"/>
</dbReference>
<comment type="caution">
    <text evidence="3">The sequence shown here is derived from an EMBL/GenBank/DDBJ whole genome shotgun (WGS) entry which is preliminary data.</text>
</comment>
<dbReference type="InterPro" id="IPR043502">
    <property type="entry name" value="DNA/RNA_pol_sf"/>
</dbReference>
<gene>
    <name evidence="3" type="ORF">Tci_012054</name>
</gene>
<name>A0A6L2JSS8_TANCI</name>
<feature type="compositionally biased region" description="Basic and acidic residues" evidence="1">
    <location>
        <begin position="151"/>
        <end position="164"/>
    </location>
</feature>
<protein>
    <submittedName>
        <fullName evidence="3">Reverse transcriptase domain-containing protein</fullName>
    </submittedName>
</protein>